<sequence>MADSPSQQRVRQALAAKGLSADIVEFDAHTRTSQQAADAIGCQVAQIAKSLVFKALDSQTALLVIASGANRVCERKLAALIGEPIGKADAEFVRQQTGFAIGGVSPVGHVTPLQIVIDQDILQFDTLWAAAGTPNSVFKLTPQALIEASGGKLADIRLD</sequence>
<dbReference type="AlphaFoldDB" id="A0A840MMU1"/>
<evidence type="ECO:0000313" key="2">
    <source>
        <dbReference type="EMBL" id="MBB5017513.1"/>
    </source>
</evidence>
<dbReference type="PANTHER" id="PTHR30411">
    <property type="entry name" value="CYTOPLASMIC PROTEIN"/>
    <property type="match status" value="1"/>
</dbReference>
<evidence type="ECO:0000259" key="1">
    <source>
        <dbReference type="Pfam" id="PF04073"/>
    </source>
</evidence>
<proteinExistence type="predicted"/>
<name>A0A840MMU1_9PROT</name>
<dbReference type="Pfam" id="PF04073">
    <property type="entry name" value="tRNA_edit"/>
    <property type="match status" value="1"/>
</dbReference>
<evidence type="ECO:0000313" key="3">
    <source>
        <dbReference type="Proteomes" id="UP000575898"/>
    </source>
</evidence>
<dbReference type="Gene3D" id="3.90.960.10">
    <property type="entry name" value="YbaK/aminoacyl-tRNA synthetase-associated domain"/>
    <property type="match status" value="1"/>
</dbReference>
<feature type="domain" description="YbaK/aminoacyl-tRNA synthetase-associated" evidence="1">
    <location>
        <begin position="29"/>
        <end position="147"/>
    </location>
</feature>
<accession>A0A840MMU1</accession>
<dbReference type="GO" id="GO:0002161">
    <property type="term" value="F:aminoacyl-tRNA deacylase activity"/>
    <property type="evidence" value="ECO:0007669"/>
    <property type="project" value="InterPro"/>
</dbReference>
<dbReference type="Proteomes" id="UP000575898">
    <property type="component" value="Unassembled WGS sequence"/>
</dbReference>
<dbReference type="SUPFAM" id="SSF55826">
    <property type="entry name" value="YbaK/ProRS associated domain"/>
    <property type="match status" value="1"/>
</dbReference>
<reference evidence="2 3" key="1">
    <citation type="submission" date="2020-08" db="EMBL/GenBank/DDBJ databases">
        <title>Genomic Encyclopedia of Type Strains, Phase IV (KMG-IV): sequencing the most valuable type-strain genomes for metagenomic binning, comparative biology and taxonomic classification.</title>
        <authorList>
            <person name="Goeker M."/>
        </authorList>
    </citation>
    <scope>NUCLEOTIDE SEQUENCE [LARGE SCALE GENOMIC DNA]</scope>
    <source>
        <strain evidence="2 3">DSM 27165</strain>
    </source>
</reference>
<protein>
    <submittedName>
        <fullName evidence="2">Prolyl-tRNA editing enzyme YbaK/EbsC (Cys-tRNA(Pro) deacylase)</fullName>
    </submittedName>
</protein>
<dbReference type="EMBL" id="JACHHY010000004">
    <property type="protein sequence ID" value="MBB5017513.1"/>
    <property type="molecule type" value="Genomic_DNA"/>
</dbReference>
<organism evidence="2 3">
    <name type="scientific">Chitinivorax tropicus</name>
    <dbReference type="NCBI Taxonomy" id="714531"/>
    <lineage>
        <taxon>Bacteria</taxon>
        <taxon>Pseudomonadati</taxon>
        <taxon>Pseudomonadota</taxon>
        <taxon>Betaproteobacteria</taxon>
        <taxon>Chitinivorax</taxon>
    </lineage>
</organism>
<dbReference type="PANTHER" id="PTHR30411:SF1">
    <property type="entry name" value="CYTOPLASMIC PROTEIN"/>
    <property type="match status" value="1"/>
</dbReference>
<dbReference type="RefSeq" id="WP_184035456.1">
    <property type="nucleotide sequence ID" value="NZ_JACHHY010000004.1"/>
</dbReference>
<comment type="caution">
    <text evidence="2">The sequence shown here is derived from an EMBL/GenBank/DDBJ whole genome shotgun (WGS) entry which is preliminary data.</text>
</comment>
<dbReference type="InterPro" id="IPR036754">
    <property type="entry name" value="YbaK/aa-tRNA-synt-asso_dom_sf"/>
</dbReference>
<dbReference type="CDD" id="cd04333">
    <property type="entry name" value="ProX_deacylase"/>
    <property type="match status" value="1"/>
</dbReference>
<dbReference type="InterPro" id="IPR007214">
    <property type="entry name" value="YbaK/aa-tRNA-synth-assoc-dom"/>
</dbReference>
<keyword evidence="3" id="KW-1185">Reference proteome</keyword>
<gene>
    <name evidence="2" type="ORF">HNQ59_000782</name>
</gene>